<dbReference type="Pfam" id="PF12760">
    <property type="entry name" value="Zn_ribbon_IS1595"/>
    <property type="match status" value="1"/>
</dbReference>
<dbReference type="Proteomes" id="UP000249165">
    <property type="component" value="Unassembled WGS sequence"/>
</dbReference>
<dbReference type="OrthoDB" id="271821at2"/>
<comment type="caution">
    <text evidence="2">The sequence shown here is derived from an EMBL/GenBank/DDBJ whole genome shotgun (WGS) entry which is preliminary data.</text>
</comment>
<gene>
    <name evidence="2" type="ORF">ATI53_10393</name>
</gene>
<accession>A0A327XX04</accession>
<reference evidence="2 3" key="1">
    <citation type="submission" date="2018-06" db="EMBL/GenBank/DDBJ databases">
        <title>Genomic Encyclopedia of Archaeal and Bacterial Type Strains, Phase II (KMG-II): from individual species to whole genera.</title>
        <authorList>
            <person name="Goeker M."/>
        </authorList>
    </citation>
    <scope>NUCLEOTIDE SEQUENCE [LARGE SCALE GENOMIC DNA]</scope>
    <source>
        <strain evidence="2 3">DSM 22011</strain>
    </source>
</reference>
<evidence type="ECO:0000259" key="1">
    <source>
        <dbReference type="Pfam" id="PF12760"/>
    </source>
</evidence>
<keyword evidence="3" id="KW-1185">Reference proteome</keyword>
<feature type="domain" description="Transposase zinc-ribbon" evidence="1">
    <location>
        <begin position="66"/>
        <end position="110"/>
    </location>
</feature>
<dbReference type="EMBL" id="QLMG01000039">
    <property type="protein sequence ID" value="RAK13174.1"/>
    <property type="molecule type" value="Genomic_DNA"/>
</dbReference>
<protein>
    <submittedName>
        <fullName evidence="2">Transposase-like zinc ribbon protein</fullName>
    </submittedName>
</protein>
<evidence type="ECO:0000313" key="2">
    <source>
        <dbReference type="EMBL" id="RAK13174.1"/>
    </source>
</evidence>
<name>A0A327XX04_9RHOB</name>
<organism evidence="2 3">
    <name type="scientific">Salipiger aestuarii</name>
    <dbReference type="NCBI Taxonomy" id="568098"/>
    <lineage>
        <taxon>Bacteria</taxon>
        <taxon>Pseudomonadati</taxon>
        <taxon>Pseudomonadota</taxon>
        <taxon>Alphaproteobacteria</taxon>
        <taxon>Rhodobacterales</taxon>
        <taxon>Roseobacteraceae</taxon>
        <taxon>Salipiger</taxon>
    </lineage>
</organism>
<evidence type="ECO:0000313" key="3">
    <source>
        <dbReference type="Proteomes" id="UP000249165"/>
    </source>
</evidence>
<dbReference type="InterPro" id="IPR024442">
    <property type="entry name" value="Transposase_Zn_ribbon"/>
</dbReference>
<sequence>MSRACTWACRPLHNLMKAWSRALQEAQKMVRTSWAVSRINWELERAWWGLLRIQLPAEGIAARFQDEAACLERLVEQRWGKHVSCPRCGAGRPFIVPAVARWQCRECRHQFSATSGTMLGYSKLPLRTWFLSADYMIRHAPAYVHHLMPALEEYAAWTGLHYNTASRLRRRTYDDLRTNGGQGFLGKLVLVNPVKPPADTTPDSPDFLVWLRKEAEDRSIPLEI</sequence>
<dbReference type="AlphaFoldDB" id="A0A327XX04"/>
<proteinExistence type="predicted"/>